<dbReference type="EMBL" id="JGDJ01000154">
    <property type="protein sequence ID" value="EXZ29652.1"/>
    <property type="molecule type" value="Genomic_DNA"/>
</dbReference>
<feature type="transmembrane region" description="Helical" evidence="2">
    <location>
        <begin position="43"/>
        <end position="64"/>
    </location>
</feature>
<gene>
    <name evidence="3" type="ORF">M136_1098</name>
</gene>
<protein>
    <submittedName>
        <fullName evidence="3">Putative transmembrane protein</fullName>
    </submittedName>
</protein>
<evidence type="ECO:0000313" key="4">
    <source>
        <dbReference type="Proteomes" id="UP000022082"/>
    </source>
</evidence>
<proteinExistence type="predicted"/>
<comment type="caution">
    <text evidence="3">The sequence shown here is derived from an EMBL/GenBank/DDBJ whole genome shotgun (WGS) entry which is preliminary data.</text>
</comment>
<evidence type="ECO:0000256" key="1">
    <source>
        <dbReference type="SAM" id="Coils"/>
    </source>
</evidence>
<keyword evidence="2 3" id="KW-0812">Transmembrane</keyword>
<sequence>MTDSIQIHRKKASFILAVSVTSYSVIATYLYNCHQINLMEYTTPIILSIVILTLSCAFSQRFFYRYLIKNNVCISFGKQKESIPPEITQPSDTITAEVEVIEVPTARNDYTDGYDERIAEIEREKAEQQADIMRVMHEYTTYSMAEFLSKDDLITLHENIECFAHGQCDLYKSIRSKFDNPLNTLDIRHFVWNIGIRLNISVEKCAEFIKTIFPHELKNATLFYLSKNLRTTGICKIPLDIPLKGEYYFNCLKKADDETAGSDRLK</sequence>
<keyword evidence="1" id="KW-0175">Coiled coil</keyword>
<dbReference type="Proteomes" id="UP000022082">
    <property type="component" value="Unassembled WGS sequence"/>
</dbReference>
<dbReference type="RefSeq" id="WP_022471182.1">
    <property type="nucleotide sequence ID" value="NZ_JGDJ01000154.1"/>
</dbReference>
<accession>A0A015YCK5</accession>
<keyword evidence="2" id="KW-1133">Transmembrane helix</keyword>
<name>A0A015YCK5_BACFG</name>
<organism evidence="3 4">
    <name type="scientific">Bacteroides fragilis str. S36L11</name>
    <dbReference type="NCBI Taxonomy" id="1339327"/>
    <lineage>
        <taxon>Bacteria</taxon>
        <taxon>Pseudomonadati</taxon>
        <taxon>Bacteroidota</taxon>
        <taxon>Bacteroidia</taxon>
        <taxon>Bacteroidales</taxon>
        <taxon>Bacteroidaceae</taxon>
        <taxon>Bacteroides</taxon>
    </lineage>
</organism>
<evidence type="ECO:0000313" key="3">
    <source>
        <dbReference type="EMBL" id="EXZ29652.1"/>
    </source>
</evidence>
<keyword evidence="2" id="KW-0472">Membrane</keyword>
<feature type="coiled-coil region" evidence="1">
    <location>
        <begin position="111"/>
        <end position="138"/>
    </location>
</feature>
<reference evidence="3 4" key="1">
    <citation type="submission" date="2014-02" db="EMBL/GenBank/DDBJ databases">
        <authorList>
            <person name="Sears C."/>
            <person name="Carroll K."/>
            <person name="Sack B.R."/>
            <person name="Qadri F."/>
            <person name="Myers L.L."/>
            <person name="Chung G.-T."/>
            <person name="Escheverria P."/>
            <person name="Fraser C.M."/>
            <person name="Sadzewicz L."/>
            <person name="Shefchek K.A."/>
            <person name="Tallon L."/>
            <person name="Das S.P."/>
            <person name="Daugherty S."/>
            <person name="Mongodin E.F."/>
        </authorList>
    </citation>
    <scope>NUCLEOTIDE SEQUENCE [LARGE SCALE GENOMIC DNA]</scope>
    <source>
        <strain evidence="3 4">S36L11</strain>
    </source>
</reference>
<feature type="transmembrane region" description="Helical" evidence="2">
    <location>
        <begin position="12"/>
        <end position="31"/>
    </location>
</feature>
<evidence type="ECO:0000256" key="2">
    <source>
        <dbReference type="SAM" id="Phobius"/>
    </source>
</evidence>
<dbReference type="AlphaFoldDB" id="A0A015YCK5"/>
<dbReference type="PATRIC" id="fig|1339327.3.peg.1755"/>